<evidence type="ECO:0000256" key="10">
    <source>
        <dbReference type="HAMAP-Rule" id="MF_00185"/>
    </source>
</evidence>
<dbReference type="SUPFAM" id="SSF52540">
    <property type="entry name" value="P-loop containing nucleoside triphosphate hydrolases"/>
    <property type="match status" value="1"/>
</dbReference>
<evidence type="ECO:0000256" key="6">
    <source>
        <dbReference type="ARBA" id="ARBA00022741"/>
    </source>
</evidence>
<dbReference type="PANTHER" id="PTHR11088">
    <property type="entry name" value="TRNA DIMETHYLALLYLTRANSFERASE"/>
    <property type="match status" value="1"/>
</dbReference>
<evidence type="ECO:0000256" key="3">
    <source>
        <dbReference type="ARBA" id="ARBA00005842"/>
    </source>
</evidence>
<organism evidence="14 15">
    <name type="scientific">Candidatus Terrybacteria bacterium RIFCSPHIGHO2_01_FULL_48_17</name>
    <dbReference type="NCBI Taxonomy" id="1802362"/>
    <lineage>
        <taxon>Bacteria</taxon>
        <taxon>Candidatus Terryibacteriota</taxon>
    </lineage>
</organism>
<dbReference type="Proteomes" id="UP000177629">
    <property type="component" value="Unassembled WGS sequence"/>
</dbReference>
<reference evidence="14 15" key="1">
    <citation type="journal article" date="2016" name="Nat. Commun.">
        <title>Thousands of microbial genomes shed light on interconnected biogeochemical processes in an aquifer system.</title>
        <authorList>
            <person name="Anantharaman K."/>
            <person name="Brown C.T."/>
            <person name="Hug L.A."/>
            <person name="Sharon I."/>
            <person name="Castelle C.J."/>
            <person name="Probst A.J."/>
            <person name="Thomas B.C."/>
            <person name="Singh A."/>
            <person name="Wilkins M.J."/>
            <person name="Karaoz U."/>
            <person name="Brodie E.L."/>
            <person name="Williams K.H."/>
            <person name="Hubbard S.S."/>
            <person name="Banfield J.F."/>
        </authorList>
    </citation>
    <scope>NUCLEOTIDE SEQUENCE [LARGE SCALE GENOMIC DNA]</scope>
</reference>
<evidence type="ECO:0000256" key="2">
    <source>
        <dbReference type="ARBA" id="ARBA00003213"/>
    </source>
</evidence>
<feature type="site" description="Interaction with substrate tRNA" evidence="10">
    <location>
        <position position="121"/>
    </location>
</feature>
<dbReference type="Gene3D" id="1.10.20.140">
    <property type="match status" value="1"/>
</dbReference>
<evidence type="ECO:0000256" key="12">
    <source>
        <dbReference type="RuleBase" id="RU003784"/>
    </source>
</evidence>
<evidence type="ECO:0000313" key="15">
    <source>
        <dbReference type="Proteomes" id="UP000177629"/>
    </source>
</evidence>
<evidence type="ECO:0000256" key="9">
    <source>
        <dbReference type="ARBA" id="ARBA00049563"/>
    </source>
</evidence>
<dbReference type="AlphaFoldDB" id="A0A1G2PH76"/>
<dbReference type="NCBIfam" id="TIGR00174">
    <property type="entry name" value="miaA"/>
    <property type="match status" value="1"/>
</dbReference>
<dbReference type="PANTHER" id="PTHR11088:SF60">
    <property type="entry name" value="TRNA DIMETHYLALLYLTRANSFERASE"/>
    <property type="match status" value="1"/>
</dbReference>
<comment type="caution">
    <text evidence="14">The sequence shown here is derived from an EMBL/GenBank/DDBJ whole genome shotgun (WGS) entry which is preliminary data.</text>
</comment>
<evidence type="ECO:0000256" key="4">
    <source>
        <dbReference type="ARBA" id="ARBA00022679"/>
    </source>
</evidence>
<dbReference type="STRING" id="1802362.A2806_03455"/>
<accession>A0A1G2PH76</accession>
<dbReference type="Pfam" id="PF01715">
    <property type="entry name" value="IPPT"/>
    <property type="match status" value="1"/>
</dbReference>
<comment type="catalytic activity">
    <reaction evidence="9 10 11">
        <text>adenosine(37) in tRNA + dimethylallyl diphosphate = N(6)-dimethylallyladenosine(37) in tRNA + diphosphate</text>
        <dbReference type="Rhea" id="RHEA:26482"/>
        <dbReference type="Rhea" id="RHEA-COMP:10162"/>
        <dbReference type="Rhea" id="RHEA-COMP:10375"/>
        <dbReference type="ChEBI" id="CHEBI:33019"/>
        <dbReference type="ChEBI" id="CHEBI:57623"/>
        <dbReference type="ChEBI" id="CHEBI:74411"/>
        <dbReference type="ChEBI" id="CHEBI:74415"/>
        <dbReference type="EC" id="2.5.1.75"/>
    </reaction>
</comment>
<evidence type="ECO:0000313" key="14">
    <source>
        <dbReference type="EMBL" id="OHA47647.1"/>
    </source>
</evidence>
<dbReference type="GO" id="GO:0052381">
    <property type="term" value="F:tRNA dimethylallyltransferase activity"/>
    <property type="evidence" value="ECO:0007669"/>
    <property type="project" value="UniProtKB-UniRule"/>
</dbReference>
<keyword evidence="6 10" id="KW-0547">Nucleotide-binding</keyword>
<evidence type="ECO:0000256" key="13">
    <source>
        <dbReference type="RuleBase" id="RU003785"/>
    </source>
</evidence>
<comment type="cofactor">
    <cofactor evidence="1 10">
        <name>Mg(2+)</name>
        <dbReference type="ChEBI" id="CHEBI:18420"/>
    </cofactor>
</comment>
<keyword evidence="5 10" id="KW-0819">tRNA processing</keyword>
<evidence type="ECO:0000256" key="5">
    <source>
        <dbReference type="ARBA" id="ARBA00022694"/>
    </source>
</evidence>
<evidence type="ECO:0000256" key="8">
    <source>
        <dbReference type="ARBA" id="ARBA00022842"/>
    </source>
</evidence>
<comment type="subunit">
    <text evidence="10">Monomer.</text>
</comment>
<evidence type="ECO:0000256" key="11">
    <source>
        <dbReference type="RuleBase" id="RU003783"/>
    </source>
</evidence>
<feature type="binding site" evidence="10">
    <location>
        <begin position="17"/>
        <end position="24"/>
    </location>
    <ligand>
        <name>ATP</name>
        <dbReference type="ChEBI" id="CHEBI:30616"/>
    </ligand>
</feature>
<gene>
    <name evidence="10" type="primary">miaA</name>
    <name evidence="14" type="ORF">A2806_03455</name>
</gene>
<comment type="similarity">
    <text evidence="3 10 13">Belongs to the IPP transferase family.</text>
</comment>
<dbReference type="GO" id="GO:0006400">
    <property type="term" value="P:tRNA modification"/>
    <property type="evidence" value="ECO:0007669"/>
    <property type="project" value="TreeGrafter"/>
</dbReference>
<dbReference type="Gene3D" id="3.40.50.300">
    <property type="entry name" value="P-loop containing nucleotide triphosphate hydrolases"/>
    <property type="match status" value="1"/>
</dbReference>
<comment type="function">
    <text evidence="2 10 12">Catalyzes the transfer of a dimethylallyl group onto the adenine at position 37 in tRNAs that read codons beginning with uridine, leading to the formation of N6-(dimethylallyl)adenosine (i(6)A).</text>
</comment>
<protein>
    <recommendedName>
        <fullName evidence="10">tRNA dimethylallyltransferase</fullName>
        <ecNumber evidence="10">2.5.1.75</ecNumber>
    </recommendedName>
    <alternativeName>
        <fullName evidence="10">Dimethylallyl diphosphate:tRNA dimethylallyltransferase</fullName>
        <shortName evidence="10">DMAPP:tRNA dimethylallyltransferase</shortName>
        <shortName evidence="10">DMATase</shortName>
    </alternativeName>
    <alternativeName>
        <fullName evidence="10">Isopentenyl-diphosphate:tRNA isopentenyltransferase</fullName>
        <shortName evidence="10">IPP transferase</shortName>
        <shortName evidence="10">IPPT</shortName>
        <shortName evidence="10">IPTase</shortName>
    </alternativeName>
</protein>
<feature type="site" description="Interaction with substrate tRNA" evidence="10">
    <location>
        <position position="144"/>
    </location>
</feature>
<evidence type="ECO:0000256" key="1">
    <source>
        <dbReference type="ARBA" id="ARBA00001946"/>
    </source>
</evidence>
<keyword evidence="4 10" id="KW-0808">Transferase</keyword>
<dbReference type="InterPro" id="IPR018022">
    <property type="entry name" value="IPT"/>
</dbReference>
<dbReference type="EMBL" id="MHSS01000015">
    <property type="protein sequence ID" value="OHA47647.1"/>
    <property type="molecule type" value="Genomic_DNA"/>
</dbReference>
<evidence type="ECO:0000256" key="7">
    <source>
        <dbReference type="ARBA" id="ARBA00022840"/>
    </source>
</evidence>
<comment type="caution">
    <text evidence="10">Lacks conserved residue(s) required for the propagation of feature annotation.</text>
</comment>
<proteinExistence type="inferred from homology"/>
<dbReference type="EC" id="2.5.1.75" evidence="10"/>
<dbReference type="InterPro" id="IPR039657">
    <property type="entry name" value="Dimethylallyltransferase"/>
</dbReference>
<dbReference type="HAMAP" id="MF_00185">
    <property type="entry name" value="IPP_trans"/>
    <property type="match status" value="1"/>
</dbReference>
<keyword evidence="7 10" id="KW-0067">ATP-binding</keyword>
<dbReference type="GO" id="GO:0005524">
    <property type="term" value="F:ATP binding"/>
    <property type="evidence" value="ECO:0007669"/>
    <property type="project" value="UniProtKB-UniRule"/>
</dbReference>
<feature type="region of interest" description="Interaction with substrate tRNA" evidence="10">
    <location>
        <begin position="42"/>
        <end position="45"/>
    </location>
</feature>
<dbReference type="InterPro" id="IPR027417">
    <property type="entry name" value="P-loop_NTPase"/>
</dbReference>
<sequence>MASRKTRVKSPVIVIVGPTASGKTDLAHKLAKTLGGDIITADSRQVYKEMNIGTAKPHTTGTSNRGSGIRKCPEMRGVQHYGIDLVKPNQYFSVQQWRKIALRAISEIQKQGRVPIVEGGTWQWVYALLYNYTIPKVPPQKAFRKKLEAEIKKRGTGYLIKKVLRSDPDATAFLDLKNPRRLIRALEVMKETGKPFSRLRKTDAPLFKILILGLNPAPPALKKRLAKRLEQQFAEGLKREARNLISKYGRKTPGMSGIGYREWQPYFEGTITIDEVRANILRNTIKLAKVQQRMFRKIKKVKWIHAYQDAKRVVTQKFARL</sequence>
<keyword evidence="8 10" id="KW-0460">Magnesium</keyword>
<name>A0A1G2PH76_9BACT</name>
<feature type="binding site" evidence="10">
    <location>
        <begin position="19"/>
        <end position="24"/>
    </location>
    <ligand>
        <name>substrate</name>
    </ligand>
</feature>